<name>A0ABD1EJY9_HYPHA</name>
<dbReference type="EMBL" id="JBDJPC010000007">
    <property type="protein sequence ID" value="KAL1494839.1"/>
    <property type="molecule type" value="Genomic_DNA"/>
</dbReference>
<proteinExistence type="predicted"/>
<sequence>MSGREVERDRLLKRIAEKTAKLEARSDLNIKIPRLQLPSEYNFRDRSIFSLPPKILKPILASGHPKYRKKLLAERKIANELKKNLKSYTILRKQREAFRLRLVSLITKVEDETMEIDEIPSAQEKEMLRYYYYVKHGVDTVHVAPIDEKVLNRVLSLVPRRLMAWDETLNNTIDDIKEDFMMANKKAIIDFVLQDPAFITGVQDENTPFKQEKKEIGNSFRPAFDYAKFKMERNLHVINPCLSVLLDLWYTRFRKLRLIDTIELKGHEGAFDLQEFKYVFNKSIENCKDILMNQYYYAVTDVFLQGGKRNKLPDPGKPKRMRSFYNSVATIMTNQLQILCLKSLYDYIQYIIDIKVR</sequence>
<gene>
    <name evidence="1" type="ORF">ABEB36_010366</name>
</gene>
<organism evidence="1 2">
    <name type="scientific">Hypothenemus hampei</name>
    <name type="common">Coffee berry borer</name>
    <dbReference type="NCBI Taxonomy" id="57062"/>
    <lineage>
        <taxon>Eukaryota</taxon>
        <taxon>Metazoa</taxon>
        <taxon>Ecdysozoa</taxon>
        <taxon>Arthropoda</taxon>
        <taxon>Hexapoda</taxon>
        <taxon>Insecta</taxon>
        <taxon>Pterygota</taxon>
        <taxon>Neoptera</taxon>
        <taxon>Endopterygota</taxon>
        <taxon>Coleoptera</taxon>
        <taxon>Polyphaga</taxon>
        <taxon>Cucujiformia</taxon>
        <taxon>Curculionidae</taxon>
        <taxon>Scolytinae</taxon>
        <taxon>Hypothenemus</taxon>
    </lineage>
</organism>
<dbReference type="Proteomes" id="UP001566132">
    <property type="component" value="Unassembled WGS sequence"/>
</dbReference>
<accession>A0ABD1EJY9</accession>
<dbReference type="AlphaFoldDB" id="A0ABD1EJY9"/>
<evidence type="ECO:0000313" key="2">
    <source>
        <dbReference type="Proteomes" id="UP001566132"/>
    </source>
</evidence>
<comment type="caution">
    <text evidence="1">The sequence shown here is derived from an EMBL/GenBank/DDBJ whole genome shotgun (WGS) entry which is preliminary data.</text>
</comment>
<protein>
    <submittedName>
        <fullName evidence="1">Uncharacterized protein</fullName>
    </submittedName>
</protein>
<reference evidence="1 2" key="1">
    <citation type="submission" date="2024-05" db="EMBL/GenBank/DDBJ databases">
        <title>Genetic variation in Jamaican populations of the coffee berry borer (Hypothenemus hampei).</title>
        <authorList>
            <person name="Errbii M."/>
            <person name="Myrie A."/>
        </authorList>
    </citation>
    <scope>NUCLEOTIDE SEQUENCE [LARGE SCALE GENOMIC DNA]</scope>
    <source>
        <strain evidence="1">JA-Hopewell-2020-01-JO</strain>
        <tissue evidence="1">Whole body</tissue>
    </source>
</reference>
<evidence type="ECO:0000313" key="1">
    <source>
        <dbReference type="EMBL" id="KAL1494839.1"/>
    </source>
</evidence>
<keyword evidence="2" id="KW-1185">Reference proteome</keyword>